<dbReference type="Proteomes" id="UP000295122">
    <property type="component" value="Unassembled WGS sequence"/>
</dbReference>
<evidence type="ECO:0000313" key="3">
    <source>
        <dbReference type="Proteomes" id="UP000295122"/>
    </source>
</evidence>
<keyword evidence="1" id="KW-1133">Transmembrane helix</keyword>
<gene>
    <name evidence="2" type="ORF">EV668_4414</name>
</gene>
<organism evidence="2 3">
    <name type="scientific">Enterovirga rhinocerotis</name>
    <dbReference type="NCBI Taxonomy" id="1339210"/>
    <lineage>
        <taxon>Bacteria</taxon>
        <taxon>Pseudomonadati</taxon>
        <taxon>Pseudomonadota</taxon>
        <taxon>Alphaproteobacteria</taxon>
        <taxon>Hyphomicrobiales</taxon>
        <taxon>Methylobacteriaceae</taxon>
        <taxon>Enterovirga</taxon>
    </lineage>
</organism>
<dbReference type="AlphaFoldDB" id="A0A4R7BQA0"/>
<dbReference type="OrthoDB" id="3870305at2"/>
<protein>
    <recommendedName>
        <fullName evidence="4">Intracellular septation protein A</fullName>
    </recommendedName>
</protein>
<dbReference type="EMBL" id="SNZR01000016">
    <property type="protein sequence ID" value="TDR87333.1"/>
    <property type="molecule type" value="Genomic_DNA"/>
</dbReference>
<feature type="transmembrane region" description="Helical" evidence="1">
    <location>
        <begin position="50"/>
        <end position="73"/>
    </location>
</feature>
<feature type="transmembrane region" description="Helical" evidence="1">
    <location>
        <begin position="126"/>
        <end position="147"/>
    </location>
</feature>
<evidence type="ECO:0000313" key="2">
    <source>
        <dbReference type="EMBL" id="TDR87333.1"/>
    </source>
</evidence>
<keyword evidence="1" id="KW-0472">Membrane</keyword>
<feature type="transmembrane region" description="Helical" evidence="1">
    <location>
        <begin position="153"/>
        <end position="170"/>
    </location>
</feature>
<comment type="caution">
    <text evidence="2">The sequence shown here is derived from an EMBL/GenBank/DDBJ whole genome shotgun (WGS) entry which is preliminary data.</text>
</comment>
<accession>A0A4R7BQA0</accession>
<dbReference type="RefSeq" id="WP_133774171.1">
    <property type="nucleotide sequence ID" value="NZ_SNZR01000016.1"/>
</dbReference>
<feature type="transmembrane region" description="Helical" evidence="1">
    <location>
        <begin position="12"/>
        <end position="38"/>
    </location>
</feature>
<evidence type="ECO:0000256" key="1">
    <source>
        <dbReference type="SAM" id="Phobius"/>
    </source>
</evidence>
<name>A0A4R7BQA0_9HYPH</name>
<proteinExistence type="predicted"/>
<evidence type="ECO:0008006" key="4">
    <source>
        <dbReference type="Google" id="ProtNLM"/>
    </source>
</evidence>
<keyword evidence="1" id="KW-0812">Transmembrane</keyword>
<reference evidence="2 3" key="1">
    <citation type="submission" date="2019-03" db="EMBL/GenBank/DDBJ databases">
        <title>Genomic Encyclopedia of Type Strains, Phase IV (KMG-IV): sequencing the most valuable type-strain genomes for metagenomic binning, comparative biology and taxonomic classification.</title>
        <authorList>
            <person name="Goeker M."/>
        </authorList>
    </citation>
    <scope>NUCLEOTIDE SEQUENCE [LARGE SCALE GENOMIC DNA]</scope>
    <source>
        <strain evidence="2 3">DSM 25903</strain>
    </source>
</reference>
<sequence>MNLLVSFSPFAVFAVLLHVGYPQAGMWAGAAAACLLILRDRLILGRSLKILELGTMLLFGALALYTAATGTVWTIPAVRLVVDGGLLAIVLASLAIGQPFTLQYARESVPAERWQSAGFMETNRRITLVWAAAFAVLVAADAAMIYLPQIPQRLDIVATVLALVWAYKYTMRASREPRP</sequence>
<keyword evidence="3" id="KW-1185">Reference proteome</keyword>
<feature type="transmembrane region" description="Helical" evidence="1">
    <location>
        <begin position="85"/>
        <end position="105"/>
    </location>
</feature>